<evidence type="ECO:0000256" key="4">
    <source>
        <dbReference type="SAM" id="MobiDB-lite"/>
    </source>
</evidence>
<feature type="compositionally biased region" description="Gly residues" evidence="4">
    <location>
        <begin position="2525"/>
        <end position="2545"/>
    </location>
</feature>
<feature type="domain" description="LamG-like jellyroll fold" evidence="6">
    <location>
        <begin position="586"/>
        <end position="727"/>
    </location>
</feature>
<comment type="caution">
    <text evidence="7">The sequence shown here is derived from an EMBL/GenBank/DDBJ whole genome shotgun (WGS) entry which is preliminary data.</text>
</comment>
<dbReference type="CDD" id="cd00110">
    <property type="entry name" value="LamG"/>
    <property type="match status" value="1"/>
</dbReference>
<dbReference type="InterPro" id="IPR006558">
    <property type="entry name" value="LamG-like"/>
</dbReference>
<sequence>MTVVLLCVGLDTPYVRAATESAVPIETPRQWSGSAAGLPHLVPSEVTRARGNAFLPVGMDKRPKGALPLEVRHQMLKEPAKGGLEPPPSKGPAAARSSSPSGAELSEGECHYPRWASTVPYSTGRIVSYFNVTQGMTEPHDFEATRNSQGSPPLTTTAWRDLGPCYVAPEPEPPTFYSFWPGDDALVGSLAPALGTWASSATSRQVLYAFQVCSGSGPSGSWDWCEGSGWTSRGTWDVPTGRLRWGGKYWWSVTAEDTSNGLTDTSPWMTFTPQPEQPVINSLLASGSGGREFNHVVGNYTQTVTDASVSVVGPPLTATRTYNSLDPRADGMFGAGWSTRWDMRVVDEPHTQTLLVTYPDGSQMRFGASGGGDYVPPQGTYATLATVSGGGWRLMDKSSTTYLFDAQGRLVRVTDNRGRAQDLVYGSGGKLTRVTATGGRSLTFTWNGAHVSGVSTDPVNGTPLTWSYTHDGDKLVKVCGPASAGACTDYQYGAASRYSTSVLNSVPQGYWRLNEPTGGQGAKVAGGLGWLLGSGDANFSSGAFDAVLGVPGAPAGSPDTAVEFRGTSASSSHVTLPHAAVSGRGSHLSVEAWVKTTGSGVVLGHSNSSDSVPDNYTPLLYIGTDGRLRGQFWNGQAAPITSAGPVNNGQWHHVALTGDGGTQTLYLDGTAVGSLNGPIDHRDQFYTRIGSGYSSSAWPASTGATQVFPFKGQIDEVAVYGRRLSSVEVREHFEAGAAAPQMSRVTMPSGRTWASNSYAVDSGRLLTHTDSNGGQWKLGGLQYTQGGEGDPEATITVTDPHNGTLVSVHDALRAFRTTSQTDQLAKATRYEYDTGGYLGKVTDRNGNVTELYHNERGNLIGRKTCESSTSCQTEHYAYHENTIDRFDPRNDQMIISRDARSSGPTDNAYATTWEYTPQGEVAKETTPATPDFPTGRSSVYTYTDGTESAAGGGTVPAGLLKSERDANGKLWSYGYTAQGDLALQTDPTGLVTTYVRDALGRVTSSTEVWEEGAAGASSASTASQPGLVAAYGFEAGSGSVVADDSGNAHAGTATGTSWNSSGRFGKALSFNGTSSWVTVPDAPGFRLTQGMTLMAWVKPAELDGWRNALIKEYSGGLSYALYASDGTVPNAWAVNTSGTEGAVASADGLPLDTWSHIATTYDGTKLRFYVDGDLAAESDLTGSLREDGGPFRIGGNSVWGEHFSGAVDEVRVYDRALPEAEIRTARDTPVVEDEDPEEPPQQPGSATTTVAYDPQGRLASQTGQAVKNEVTGVTHTAQSRFTYTADGYRLTDGVVDLTGGDPEQKITYGYDDFGRITSVTGPEGGVVHYTWDHTGAQTSMVDELGTTYHYTYTPRGEPASTILKNWTGSPVSPQAPRDVVMESASYDPEGRLAAQVDAMGRKLSFTYLGNDALFQVTADDARLNGSGVPRDVVLEEYTYDAAGYLKSRKADGGGTRVDYVYDTAGRLTSETFDPAGLARKTSYIYDASDNVVKETSSKQGDSRTESVEYGYDDAGQLIRRTIENGQQDLITTWTLDRRGLTREIVDPRGNAQGGDAGAYTSSFRYDVMGRLVEAASPAVVVEKEGTAVTASTTEKYGYDNAGGLTHRTDAEGRITRSDHDRAGRTTRVTFPSYTPPGGSSLTPTVAYDYDLAGRLTRFTDERGQIFRAEYDALGNAVRVTDPGPGGQPGGQWVTEYDLLGEPLATVDPTGARDEATYDGLGRVTTATNVERRPSNAAYTTTYEYNDAGDLTKRVEPGDRITRYLVNAAGEVTTETNPAGKDSTFFYDLAGRLVKVTDPLRNSTVAEYDLAGRQTAAKDLNASGTVLRTLGFGYDPASNLISETSAEGRTVQRKYDATDRLVELIEPVKSGESITTTFGYDGTGAPTRTTDGRGNAVWTTYNSLGLVESLTEPATAAHPNAADRTWTNAYDAAGNLLSTLHPGGVRIDRQYDHLNRQVGMSGSGAEAATAPRTYGYDLAGRQTAIGDYALEYNDRDLPTKVTKSSAQVAAFSYDAVGNVTNRADASGAAVFGWDKNDRVATATDPVTGRSFVYGYDDADRLTTLTSAAPQTTQTFAYDDLDRLTSHTLKNSAGAQIAKIGYGWDKDDLLVSKTTEGTTGAGANTYGYDQAGRLTSWTAPNGNVTSYTWDASGNRVRAGADTYVYDQRNRLTSGAGSDYTYSPRGTLSTATTAGVTRALVFDAFDRMVADGDATYGYDALGRLASRVRAGAEQRFSYAGLENDIVAVTNGAGVVQAKYGRDAAGAPISLQEGGGPALGILADQHDDVVGTFSGTALVDSTAYDPFGTATSRSGTTRSLGYQGEWTDPFTGAVNMHARWYQPGTGQFTSRDDLTFPGDPSAGLNRYTYVEGSPLTGTDPSGHAKDYGGGSGGVPRWYRTTPKMRQQARTQRINNQKRTKADRQNGNDVRREKTDSQKRWKKNEERKKYYKQQDRDYKRRNETRKMDKEKKQALSEKKQMRKRALKCQRSPKARGCPGYKAPNSRGNRANGNGPRNSTVKPKGQSGNKPKGGSGNKPGSKPGGKPGGKPKGNSSGTNGNKPGGGKPPTTKNPTKTDYDPDDLPESCEISVAACFNDLVNPLNRPCSGIRGCVKDLIEDVIDDVVNNFIGQTGPDLPIAPPGTDAACPGGNSFIAGTLVLMADGTHKPIEDIKVGDQVQATDPQTAHTASKPVTTLITGDGLKQLVTITVDIDGPHGPATDTLTATAGHPFWLPQPRKWLTAADLQPGMWLQTSAGTWVQVSALRIWTAQQRVYNLTVSGLHTYHVVAGNRAILVHNDGLNPFKKRQKRSGESWPPVPNATVRDLEGLGLPDVDGSKRSRETLKELRELDDDELMDAVLQPHGGPHELMGLYAHGDEVAQGNHRAHELLRRAADPSHNITYETQIYLRNFNKGCQ</sequence>
<feature type="region of interest" description="Disordered" evidence="4">
    <location>
        <begin position="915"/>
        <end position="936"/>
    </location>
</feature>
<dbReference type="PANTHER" id="PTHR32305">
    <property type="match status" value="1"/>
</dbReference>
<dbReference type="Pfam" id="PF05593">
    <property type="entry name" value="RHS_repeat"/>
    <property type="match status" value="6"/>
</dbReference>
<evidence type="ECO:0000256" key="2">
    <source>
        <dbReference type="ARBA" id="ARBA00022737"/>
    </source>
</evidence>
<dbReference type="InterPro" id="IPR003587">
    <property type="entry name" value="Hint_dom_N"/>
</dbReference>
<dbReference type="Gene3D" id="2.60.120.200">
    <property type="match status" value="2"/>
</dbReference>
<dbReference type="SUPFAM" id="SSF51294">
    <property type="entry name" value="Hedgehog/intein (Hint) domain"/>
    <property type="match status" value="1"/>
</dbReference>
<feature type="region of interest" description="Disordered" evidence="4">
    <location>
        <begin position="79"/>
        <end position="108"/>
    </location>
</feature>
<keyword evidence="8" id="KW-1185">Reference proteome</keyword>
<evidence type="ECO:0000259" key="5">
    <source>
        <dbReference type="SMART" id="SM00306"/>
    </source>
</evidence>
<dbReference type="InterPro" id="IPR006530">
    <property type="entry name" value="YD"/>
</dbReference>
<dbReference type="Pfam" id="PF25023">
    <property type="entry name" value="TEN_YD-shell"/>
    <property type="match status" value="1"/>
</dbReference>
<keyword evidence="1" id="KW-0732">Signal</keyword>
<gene>
    <name evidence="7" type="ORF">ACFP1K_37185</name>
</gene>
<dbReference type="SMART" id="SM00560">
    <property type="entry name" value="LamGL"/>
    <property type="match status" value="2"/>
</dbReference>
<dbReference type="SMART" id="SM00306">
    <property type="entry name" value="HintN"/>
    <property type="match status" value="1"/>
</dbReference>
<evidence type="ECO:0000256" key="1">
    <source>
        <dbReference type="ARBA" id="ARBA00022729"/>
    </source>
</evidence>
<dbReference type="Pfam" id="PF13385">
    <property type="entry name" value="Laminin_G_3"/>
    <property type="match status" value="2"/>
</dbReference>
<feature type="compositionally biased region" description="Basic and acidic residues" evidence="4">
    <location>
        <begin position="2415"/>
        <end position="2474"/>
    </location>
</feature>
<proteinExistence type="predicted"/>
<feature type="compositionally biased region" description="Low complexity" evidence="4">
    <location>
        <begin position="2497"/>
        <end position="2524"/>
    </location>
</feature>
<dbReference type="CDD" id="cd00081">
    <property type="entry name" value="Hint"/>
    <property type="match status" value="1"/>
</dbReference>
<dbReference type="InterPro" id="IPR022385">
    <property type="entry name" value="Rhs_assc_core"/>
</dbReference>
<evidence type="ECO:0000256" key="3">
    <source>
        <dbReference type="ARBA" id="ARBA00023157"/>
    </source>
</evidence>
<dbReference type="PANTHER" id="PTHR32305:SF15">
    <property type="entry name" value="PROTEIN RHSA-RELATED"/>
    <property type="match status" value="1"/>
</dbReference>
<evidence type="ECO:0000259" key="6">
    <source>
        <dbReference type="SMART" id="SM00560"/>
    </source>
</evidence>
<dbReference type="InterPro" id="IPR031325">
    <property type="entry name" value="RHS_repeat"/>
</dbReference>
<dbReference type="InterPro" id="IPR001791">
    <property type="entry name" value="Laminin_G"/>
</dbReference>
<accession>A0ABW1NTZ5</accession>
<feature type="region of interest" description="Disordered" evidence="4">
    <location>
        <begin position="2366"/>
        <end position="2578"/>
    </location>
</feature>
<protein>
    <submittedName>
        <fullName evidence="7">LamG-like jellyroll fold domain-containing protein</fullName>
    </submittedName>
</protein>
<feature type="domain" description="LamG-like jellyroll fold" evidence="6">
    <location>
        <begin position="1089"/>
        <end position="1220"/>
    </location>
</feature>
<dbReference type="InterPro" id="IPR045351">
    <property type="entry name" value="DUF6531"/>
</dbReference>
<dbReference type="InterPro" id="IPR050708">
    <property type="entry name" value="T6SS_VgrG/RHS"/>
</dbReference>
<name>A0ABW1NTZ5_9ACTN</name>
<dbReference type="NCBIfam" id="TIGR03696">
    <property type="entry name" value="Rhs_assc_core"/>
    <property type="match status" value="1"/>
</dbReference>
<dbReference type="InterPro" id="IPR013320">
    <property type="entry name" value="ConA-like_dom_sf"/>
</dbReference>
<reference evidence="8" key="1">
    <citation type="journal article" date="2019" name="Int. J. Syst. Evol. Microbiol.">
        <title>The Global Catalogue of Microorganisms (GCM) 10K type strain sequencing project: providing services to taxonomists for standard genome sequencing and annotation.</title>
        <authorList>
            <consortium name="The Broad Institute Genomics Platform"/>
            <consortium name="The Broad Institute Genome Sequencing Center for Infectious Disease"/>
            <person name="Wu L."/>
            <person name="Ma J."/>
        </authorList>
    </citation>
    <scope>NUCLEOTIDE SEQUENCE [LARGE SCALE GENOMIC DNA]</scope>
    <source>
        <strain evidence="8">JCM 30346</strain>
    </source>
</reference>
<dbReference type="Gene3D" id="2.170.16.10">
    <property type="entry name" value="Hedgehog/Intein (Hint) domain"/>
    <property type="match status" value="1"/>
</dbReference>
<feature type="compositionally biased region" description="Polar residues" evidence="4">
    <location>
        <begin position="2399"/>
        <end position="2410"/>
    </location>
</feature>
<dbReference type="Pfam" id="PF20148">
    <property type="entry name" value="DUF6531"/>
    <property type="match status" value="1"/>
</dbReference>
<dbReference type="Gene3D" id="2.180.10.10">
    <property type="entry name" value="RHS repeat-associated core"/>
    <property type="match status" value="5"/>
</dbReference>
<dbReference type="InterPro" id="IPR056823">
    <property type="entry name" value="TEN-like_YD-shell"/>
</dbReference>
<evidence type="ECO:0000313" key="8">
    <source>
        <dbReference type="Proteomes" id="UP001596137"/>
    </source>
</evidence>
<dbReference type="InterPro" id="IPR036844">
    <property type="entry name" value="Hint_dom_sf"/>
</dbReference>
<dbReference type="NCBIfam" id="TIGR01643">
    <property type="entry name" value="YD_repeat_2x"/>
    <property type="match status" value="7"/>
</dbReference>
<feature type="compositionally biased region" description="Low complexity" evidence="4">
    <location>
        <begin position="2546"/>
        <end position="2555"/>
    </location>
</feature>
<dbReference type="Proteomes" id="UP001596137">
    <property type="component" value="Unassembled WGS sequence"/>
</dbReference>
<dbReference type="RefSeq" id="WP_380762428.1">
    <property type="nucleotide sequence ID" value="NZ_JBHSRF010000103.1"/>
</dbReference>
<feature type="compositionally biased region" description="Basic residues" evidence="4">
    <location>
        <begin position="2475"/>
        <end position="2488"/>
    </location>
</feature>
<feature type="compositionally biased region" description="Low complexity" evidence="4">
    <location>
        <begin position="91"/>
        <end position="103"/>
    </location>
</feature>
<evidence type="ECO:0000313" key="7">
    <source>
        <dbReference type="EMBL" id="MFC6086848.1"/>
    </source>
</evidence>
<organism evidence="7 8">
    <name type="scientific">Sphaerisporangium aureirubrum</name>
    <dbReference type="NCBI Taxonomy" id="1544736"/>
    <lineage>
        <taxon>Bacteria</taxon>
        <taxon>Bacillati</taxon>
        <taxon>Actinomycetota</taxon>
        <taxon>Actinomycetes</taxon>
        <taxon>Streptosporangiales</taxon>
        <taxon>Streptosporangiaceae</taxon>
        <taxon>Sphaerisporangium</taxon>
    </lineage>
</organism>
<dbReference type="EMBL" id="JBHSRF010000103">
    <property type="protein sequence ID" value="MFC6086848.1"/>
    <property type="molecule type" value="Genomic_DNA"/>
</dbReference>
<feature type="domain" description="Hint" evidence="5">
    <location>
        <begin position="2645"/>
        <end position="2750"/>
    </location>
</feature>
<keyword evidence="2" id="KW-0677">Repeat</keyword>
<keyword evidence="3" id="KW-1015">Disulfide bond</keyword>
<dbReference type="SUPFAM" id="SSF49899">
    <property type="entry name" value="Concanavalin A-like lectins/glucanases"/>
    <property type="match status" value="2"/>
</dbReference>
<dbReference type="Pfam" id="PF07591">
    <property type="entry name" value="PT-HINT"/>
    <property type="match status" value="1"/>
</dbReference>
<feature type="region of interest" description="Disordered" evidence="4">
    <location>
        <begin position="1223"/>
        <end position="1250"/>
    </location>
</feature>